<feature type="domain" description="PPIase FKBP-type" evidence="7">
    <location>
        <begin position="131"/>
        <end position="227"/>
    </location>
</feature>
<dbReference type="Pfam" id="PF00254">
    <property type="entry name" value="FKBP_C"/>
    <property type="match status" value="1"/>
</dbReference>
<dbReference type="PANTHER" id="PTHR43811:SF17">
    <property type="entry name" value="PEPTIDYL-PROLYL CIS-TRANS ISOMERASE FKBP16-3, CHLOROPLASTIC"/>
    <property type="match status" value="1"/>
</dbReference>
<proteinExistence type="predicted"/>
<dbReference type="Gene3D" id="3.10.50.40">
    <property type="match status" value="1"/>
</dbReference>
<keyword evidence="4 5" id="KW-0413">Isomerase</keyword>
<dbReference type="EMBL" id="HBFC01029905">
    <property type="protein sequence ID" value="CAD8717366.1"/>
    <property type="molecule type" value="Transcribed_RNA"/>
</dbReference>
<protein>
    <recommendedName>
        <fullName evidence="2 5">peptidylprolyl isomerase</fullName>
        <ecNumber evidence="2 5">5.2.1.8</ecNumber>
    </recommendedName>
</protein>
<dbReference type="EC" id="5.2.1.8" evidence="2 5"/>
<dbReference type="PANTHER" id="PTHR43811">
    <property type="entry name" value="FKBP-TYPE PEPTIDYL-PROLYL CIS-TRANS ISOMERASE FKPA"/>
    <property type="match status" value="1"/>
</dbReference>
<dbReference type="SUPFAM" id="SSF54534">
    <property type="entry name" value="FKBP-like"/>
    <property type="match status" value="1"/>
</dbReference>
<feature type="compositionally biased region" description="Basic and acidic residues" evidence="6">
    <location>
        <begin position="40"/>
        <end position="49"/>
    </location>
</feature>
<comment type="catalytic activity">
    <reaction evidence="1 5">
        <text>[protein]-peptidylproline (omega=180) = [protein]-peptidylproline (omega=0)</text>
        <dbReference type="Rhea" id="RHEA:16237"/>
        <dbReference type="Rhea" id="RHEA-COMP:10747"/>
        <dbReference type="Rhea" id="RHEA-COMP:10748"/>
        <dbReference type="ChEBI" id="CHEBI:83833"/>
        <dbReference type="ChEBI" id="CHEBI:83834"/>
        <dbReference type="EC" id="5.2.1.8"/>
    </reaction>
</comment>
<evidence type="ECO:0000256" key="5">
    <source>
        <dbReference type="PROSITE-ProRule" id="PRU00277"/>
    </source>
</evidence>
<dbReference type="GO" id="GO:0003755">
    <property type="term" value="F:peptidyl-prolyl cis-trans isomerase activity"/>
    <property type="evidence" value="ECO:0007669"/>
    <property type="project" value="UniProtKB-KW"/>
</dbReference>
<accession>A0A7S0XE56</accession>
<sequence>MPSSALIASSAAGLRAPAKAAPLSRRASVTAKAPVRPQQRRGDDSASSASRREVCFKGAALTAAAAAAPALTFAVTAPPAAADSLPEETDVKLLCSDACELALLDATLITTASGLQYKDVIVGDGAQPSPGFQVVVDYIAKNEKGLIFDNSLEKGKPNDIRVTGDPTSSLVIAGLDEGILTMKSGGLRRMYIPGELAFPKGLASAPGRPRIAPFSPVVFDVKLIYIPGLE</sequence>
<dbReference type="InterPro" id="IPR046357">
    <property type="entry name" value="PPIase_dom_sf"/>
</dbReference>
<keyword evidence="3 5" id="KW-0697">Rotamase</keyword>
<dbReference type="AlphaFoldDB" id="A0A7S0XE56"/>
<feature type="region of interest" description="Disordered" evidence="6">
    <location>
        <begin position="1"/>
        <end position="49"/>
    </location>
</feature>
<evidence type="ECO:0000313" key="8">
    <source>
        <dbReference type="EMBL" id="CAD8717366.1"/>
    </source>
</evidence>
<evidence type="ECO:0000256" key="2">
    <source>
        <dbReference type="ARBA" id="ARBA00013194"/>
    </source>
</evidence>
<feature type="compositionally biased region" description="Low complexity" evidence="6">
    <location>
        <begin position="1"/>
        <end position="23"/>
    </location>
</feature>
<evidence type="ECO:0000256" key="4">
    <source>
        <dbReference type="ARBA" id="ARBA00023235"/>
    </source>
</evidence>
<evidence type="ECO:0000256" key="6">
    <source>
        <dbReference type="SAM" id="MobiDB-lite"/>
    </source>
</evidence>
<evidence type="ECO:0000256" key="3">
    <source>
        <dbReference type="ARBA" id="ARBA00023110"/>
    </source>
</evidence>
<name>A0A7S0XE56_9CHLO</name>
<dbReference type="PROSITE" id="PS50059">
    <property type="entry name" value="FKBP_PPIASE"/>
    <property type="match status" value="1"/>
</dbReference>
<reference evidence="8" key="1">
    <citation type="submission" date="2021-01" db="EMBL/GenBank/DDBJ databases">
        <authorList>
            <person name="Corre E."/>
            <person name="Pelletier E."/>
            <person name="Niang G."/>
            <person name="Scheremetjew M."/>
            <person name="Finn R."/>
            <person name="Kale V."/>
            <person name="Holt S."/>
            <person name="Cochrane G."/>
            <person name="Meng A."/>
            <person name="Brown T."/>
            <person name="Cohen L."/>
        </authorList>
    </citation>
    <scope>NUCLEOTIDE SEQUENCE</scope>
    <source>
        <strain evidence="8">SL-175</strain>
    </source>
</reference>
<organism evidence="8">
    <name type="scientific">Mantoniella antarctica</name>
    <dbReference type="NCBI Taxonomy" id="81844"/>
    <lineage>
        <taxon>Eukaryota</taxon>
        <taxon>Viridiplantae</taxon>
        <taxon>Chlorophyta</taxon>
        <taxon>Mamiellophyceae</taxon>
        <taxon>Mamiellales</taxon>
        <taxon>Mamiellaceae</taxon>
        <taxon>Mantoniella</taxon>
    </lineage>
</organism>
<evidence type="ECO:0000256" key="1">
    <source>
        <dbReference type="ARBA" id="ARBA00000971"/>
    </source>
</evidence>
<gene>
    <name evidence="8" type="ORF">MANT1106_LOCUS17749</name>
</gene>
<dbReference type="InterPro" id="IPR001179">
    <property type="entry name" value="PPIase_FKBP_dom"/>
</dbReference>
<evidence type="ECO:0000259" key="7">
    <source>
        <dbReference type="PROSITE" id="PS50059"/>
    </source>
</evidence>